<sequence>MSLITPHSTLLAQANVNEEITARLLSFIQDRDAFSPNTWRQLMSVMRLCYRWANDHQRIFFPLSAEDLRDYLQHLQQAGRASSTIATHAALIAMLHRNAGLVPPNLDPLVFRAMKKINRSAVVSGERSGQALPFRLEDLQQIDACWQQSSRLIEQRNLAFLHVAYSTLLRVSEVARLRVRDISRAEDGRIILDVGWTKTVVQTGGLVKALSSLSSERLTDWLINSGLVHEPDAFLFCRVHRSNRVHLQFEKPLTLPALEAIFQNAWHSIASSRNVKANKKRYLSWSGHSSRVGAAQDLAKQGYSVAQIMQEGTWKKPETLMRYIRHVEAQQGAMVDLMEKRVFRQPRD</sequence>
<dbReference type="Proteomes" id="UP001515683">
    <property type="component" value="Unassembled WGS sequence"/>
</dbReference>
<keyword evidence="2 4" id="KW-0238">DNA-binding</keyword>
<dbReference type="InterPro" id="IPR010998">
    <property type="entry name" value="Integrase_recombinase_N"/>
</dbReference>
<evidence type="ECO:0000256" key="2">
    <source>
        <dbReference type="ARBA" id="ARBA00023125"/>
    </source>
</evidence>
<keyword evidence="8" id="KW-1185">Reference proteome</keyword>
<dbReference type="PROSITE" id="PS51900">
    <property type="entry name" value="CB"/>
    <property type="match status" value="1"/>
</dbReference>
<dbReference type="RefSeq" id="WP_167016997.1">
    <property type="nucleotide sequence ID" value="NZ_VWXF01000009.1"/>
</dbReference>
<keyword evidence="1" id="KW-0229">DNA integration</keyword>
<dbReference type="PROSITE" id="PS51898">
    <property type="entry name" value="TYR_RECOMBINASE"/>
    <property type="match status" value="1"/>
</dbReference>
<dbReference type="SUPFAM" id="SSF47823">
    <property type="entry name" value="lambda integrase-like, N-terminal domain"/>
    <property type="match status" value="1"/>
</dbReference>
<dbReference type="InterPro" id="IPR013762">
    <property type="entry name" value="Integrase-like_cat_sf"/>
</dbReference>
<comment type="caution">
    <text evidence="7">The sequence shown here is derived from an EMBL/GenBank/DDBJ whole genome shotgun (WGS) entry which is preliminary data.</text>
</comment>
<evidence type="ECO:0000256" key="3">
    <source>
        <dbReference type="ARBA" id="ARBA00023172"/>
    </source>
</evidence>
<proteinExistence type="predicted"/>
<protein>
    <submittedName>
        <fullName evidence="7">Tyrosine-type recombinase/integrase</fullName>
    </submittedName>
</protein>
<dbReference type="Gene3D" id="1.10.443.10">
    <property type="entry name" value="Intergrase catalytic core"/>
    <property type="match status" value="1"/>
</dbReference>
<evidence type="ECO:0000256" key="4">
    <source>
        <dbReference type="PROSITE-ProRule" id="PRU01248"/>
    </source>
</evidence>
<gene>
    <name evidence="7" type="ORF">F3J40_18735</name>
</gene>
<accession>A0ABX0RE39</accession>
<dbReference type="InterPro" id="IPR050090">
    <property type="entry name" value="Tyrosine_recombinase_XerCD"/>
</dbReference>
<evidence type="ECO:0000313" key="8">
    <source>
        <dbReference type="Proteomes" id="UP001515683"/>
    </source>
</evidence>
<dbReference type="Pfam" id="PF00589">
    <property type="entry name" value="Phage_integrase"/>
    <property type="match status" value="1"/>
</dbReference>
<organism evidence="7 8">
    <name type="scientific">Candidatus Pantoea multigeneris</name>
    <dbReference type="NCBI Taxonomy" id="2608357"/>
    <lineage>
        <taxon>Bacteria</taxon>
        <taxon>Pseudomonadati</taxon>
        <taxon>Pseudomonadota</taxon>
        <taxon>Gammaproteobacteria</taxon>
        <taxon>Enterobacterales</taxon>
        <taxon>Erwiniaceae</taxon>
        <taxon>Pantoea</taxon>
    </lineage>
</organism>
<evidence type="ECO:0000256" key="1">
    <source>
        <dbReference type="ARBA" id="ARBA00022908"/>
    </source>
</evidence>
<dbReference type="SUPFAM" id="SSF56349">
    <property type="entry name" value="DNA breaking-rejoining enzymes"/>
    <property type="match status" value="1"/>
</dbReference>
<dbReference type="InterPro" id="IPR002104">
    <property type="entry name" value="Integrase_catalytic"/>
</dbReference>
<evidence type="ECO:0000313" key="7">
    <source>
        <dbReference type="EMBL" id="NIF23618.1"/>
    </source>
</evidence>
<dbReference type="EMBL" id="VWXF01000009">
    <property type="protein sequence ID" value="NIF23618.1"/>
    <property type="molecule type" value="Genomic_DNA"/>
</dbReference>
<evidence type="ECO:0000259" key="5">
    <source>
        <dbReference type="PROSITE" id="PS51898"/>
    </source>
</evidence>
<dbReference type="Gene3D" id="1.10.150.130">
    <property type="match status" value="1"/>
</dbReference>
<dbReference type="InterPro" id="IPR011010">
    <property type="entry name" value="DNA_brk_join_enz"/>
</dbReference>
<name>A0ABX0RE39_9GAMM</name>
<feature type="domain" description="Core-binding (CB)" evidence="6">
    <location>
        <begin position="15"/>
        <end position="100"/>
    </location>
</feature>
<feature type="domain" description="Tyr recombinase" evidence="5">
    <location>
        <begin position="131"/>
        <end position="336"/>
    </location>
</feature>
<reference evidence="7 8" key="1">
    <citation type="journal article" date="2019" name="bioRxiv">
        <title>Bacteria contribute to plant secondary compound degradation in a generalist herbivore system.</title>
        <authorList>
            <person name="Francoeur C.B."/>
            <person name="Khadempour L."/>
            <person name="Moreira-Soto R.D."/>
            <person name="Gotting K."/>
            <person name="Book A.J."/>
            <person name="Pinto-Tomas A.A."/>
            <person name="Keefover-Ring K."/>
            <person name="Currie C.R."/>
        </authorList>
    </citation>
    <scope>NUCLEOTIDE SEQUENCE [LARGE SCALE GENOMIC DNA]</scope>
    <source>
        <strain evidence="7">Acro-835</strain>
    </source>
</reference>
<dbReference type="PANTHER" id="PTHR30349:SF84">
    <property type="entry name" value="PHAGE-RELATED INTEGRASE"/>
    <property type="match status" value="1"/>
</dbReference>
<keyword evidence="3" id="KW-0233">DNA recombination</keyword>
<dbReference type="InterPro" id="IPR044068">
    <property type="entry name" value="CB"/>
</dbReference>
<evidence type="ECO:0000259" key="6">
    <source>
        <dbReference type="PROSITE" id="PS51900"/>
    </source>
</evidence>
<dbReference type="PANTHER" id="PTHR30349">
    <property type="entry name" value="PHAGE INTEGRASE-RELATED"/>
    <property type="match status" value="1"/>
</dbReference>